<feature type="compositionally biased region" description="Polar residues" evidence="1">
    <location>
        <begin position="1"/>
        <end position="10"/>
    </location>
</feature>
<feature type="region of interest" description="Disordered" evidence="1">
    <location>
        <begin position="266"/>
        <end position="346"/>
    </location>
</feature>
<feature type="compositionally biased region" description="Polar residues" evidence="1">
    <location>
        <begin position="325"/>
        <end position="334"/>
    </location>
</feature>
<name>A0ABR4AUU2_9LECA</name>
<evidence type="ECO:0000313" key="2">
    <source>
        <dbReference type="EMBL" id="KAL2049314.1"/>
    </source>
</evidence>
<evidence type="ECO:0000256" key="1">
    <source>
        <dbReference type="SAM" id="MobiDB-lite"/>
    </source>
</evidence>
<sequence length="399" mass="44536">MPEPQGSSTAVAVMLPPSAPSERSRPPSSLGKRRRGEGSVAGSSVAFVSTSTGFAQSVKDKVENYNGGFQCWHCNAPKSHICHVIGKRERVFFQELQAQGRLSITFVDQAENAMPLCPLCHDALDEISSPGWVFIPTDLEYFLDFEHKDNDRRREIYNSTGALPIRVSPGAAQYLQHQSENRRVDAGACGGLYACYVLRHYMAKMPGYPEIEVGKSPYTDEKPWHGDPNTALSKAFKAVGAKPTAFPPKVRSALLELSLLYCKNDSLPQEPANQPPRTQPTCESPEHRGRRRPPTKRRHSDNTSNRSGQKTPSPIRQLGIVPGDAQNNRQNTSGMALKRKRDPEDEVEIDIRQRAFEHSNTHRPRKRSRSMSKFRWKWGPGATSQMAMKFYDAVLSPAP</sequence>
<evidence type="ECO:0000313" key="3">
    <source>
        <dbReference type="Proteomes" id="UP001590951"/>
    </source>
</evidence>
<evidence type="ECO:0008006" key="4">
    <source>
        <dbReference type="Google" id="ProtNLM"/>
    </source>
</evidence>
<comment type="caution">
    <text evidence="2">The sequence shown here is derived from an EMBL/GenBank/DDBJ whole genome shotgun (WGS) entry which is preliminary data.</text>
</comment>
<feature type="region of interest" description="Disordered" evidence="1">
    <location>
        <begin position="1"/>
        <end position="38"/>
    </location>
</feature>
<protein>
    <recommendedName>
        <fullName evidence="4">HNH domain-containing protein</fullName>
    </recommendedName>
</protein>
<dbReference type="EMBL" id="JBHFEH010000066">
    <property type="protein sequence ID" value="KAL2049314.1"/>
    <property type="molecule type" value="Genomic_DNA"/>
</dbReference>
<feature type="compositionally biased region" description="Polar residues" evidence="1">
    <location>
        <begin position="302"/>
        <end position="314"/>
    </location>
</feature>
<proteinExistence type="predicted"/>
<keyword evidence="3" id="KW-1185">Reference proteome</keyword>
<organism evidence="2 3">
    <name type="scientific">Lepraria finkii</name>
    <dbReference type="NCBI Taxonomy" id="1340010"/>
    <lineage>
        <taxon>Eukaryota</taxon>
        <taxon>Fungi</taxon>
        <taxon>Dikarya</taxon>
        <taxon>Ascomycota</taxon>
        <taxon>Pezizomycotina</taxon>
        <taxon>Lecanoromycetes</taxon>
        <taxon>OSLEUM clade</taxon>
        <taxon>Lecanoromycetidae</taxon>
        <taxon>Lecanorales</taxon>
        <taxon>Lecanorineae</taxon>
        <taxon>Stereocaulaceae</taxon>
        <taxon>Lepraria</taxon>
    </lineage>
</organism>
<reference evidence="2 3" key="1">
    <citation type="submission" date="2024-09" db="EMBL/GenBank/DDBJ databases">
        <title>Rethinking Asexuality: The Enigmatic Case of Functional Sexual Genes in Lepraria (Stereocaulaceae).</title>
        <authorList>
            <person name="Doellman M."/>
            <person name="Sun Y."/>
            <person name="Barcenas-Pena A."/>
            <person name="Lumbsch H.T."/>
            <person name="Grewe F."/>
        </authorList>
    </citation>
    <scope>NUCLEOTIDE SEQUENCE [LARGE SCALE GENOMIC DNA]</scope>
    <source>
        <strain evidence="2 3">Grewe 0041</strain>
    </source>
</reference>
<feature type="compositionally biased region" description="Basic residues" evidence="1">
    <location>
        <begin position="288"/>
        <end position="299"/>
    </location>
</feature>
<dbReference type="Proteomes" id="UP001590951">
    <property type="component" value="Unassembled WGS sequence"/>
</dbReference>
<accession>A0ABR4AUU2</accession>
<gene>
    <name evidence="2" type="ORF">ABVK25_010411</name>
</gene>